<sequence length="2989" mass="334840">MNFLDEFQFIVGKYSDRAALADCNGERITTYGELDVLSRRIAAKLVQSGEMQDKAIMVCLGRKMEYIASELGIMMAGAAFAPVLPEYPRERLSCIEQDCQAAAVIDDGWLSDIDKYEPIPPAAREDKSRAMLIYTSGSTGRPKGIVHTMESLTQAVWRNRSVMYLDENDVQAAGAPMSFVVLVLEYFAVLSRGGCSHILPEETRKDVRLLEDYYAARGITCGFISPQLLRLFKNKSHTLKKVMTGSERVSMLAGDGFELYNVYGSSETAAVASCYKIEEPMENTPIGKPMEGLDFFLLDEDGKEVADGEEGEICIKGVVAESYLNLEEQSAKTFIRQEDGSILLHTGDMGRRLPDGNYIYVNRKDWMVKVNGQRVETGEIELRISSMPEVENAVVKAFEDEDGQNYLCAYYVPGKEEVKAEQIRTYLKQTLPDYMIPRFFKRLDSLPKNVNGKLDRTVLLPPGLDEYKTEYKEPQSDREKRICQGFEEVLHCGRVGVDDDFFKLGGDSINVLKLAEFLSDIDLAPEFVLKGRTPARIAALLEEKQEEKLEKYSGERKEFVLTDSQMGVYLECVNDPQATMYNIPMCCELPGDIDMQQFKAAVKQVISMHPSFGMNIALSKGEPVMCLHPEFLKAEVDEWETEDIEAVKRTFVRPFRLEGEALYRMALYCCGKKCYFLFDVHHIIFDGSSVKVFLEEISRIYRGEELVAEDISLMDLSVYEEKLKDTPKYQKAREFFAGKLAGEDFGEALIKDYRKKTVTPAGSEVRLSLGEELSSMAVEQFVRQMGISENTLFLGAFAYALGKFSGENKSLFCTVNNGRHTVNMANSIGMFVRTLPIYHSWEESVPVADYLQSFQEEFYGVMDHDCISFAELAKDYGIASDILFVYQGEMFQGLSLNGGQYAAEPIATGDVQADVSVMVMKQRGGYEISLGYRTDLYCEETARGLLYMLLQVLKGMLSCINLGEIALASDLDIQILNRFNETAVSYDSGKTVIDLFREQAKKTPEQTAVVYTDRSYTYAQVDEMTDRLAAYVAGLGIGREEVVSVLIPRCEYMAIASIGVSKAGAAYQPLDPSYPQERLAFMMEDSAAKLLIAAEELLPLVPKWQGKVLLTEDIPNLPKAEQIPEPPKPEDLFILLYTSGSTGIPKGCMLEHRNIAAFCDSYRRNYELTENSCAAAYASYGFDANMMDMYPTLTSGAVLHIIDESIRLDLNALYAYFEEQGITNVFMTTQIGRAFATSMISGAAHSGGAGDTKNTHLKYLLMGGESLTPFVPEGSTHYLNVYGPTECTILATSYPLEKYEEDPPIGKPLPNVKLYVVDSLGRRVPVGVPGELCISGVHVSRGYLNRPEKTAEVYGDNPYSDLPEYSRIYHTGDIVRYLPDGNIQFIGRRDGQVKIRGFRIELTEVEEIIRRFPGIKDATVAAFDEPSGGKYIAAYVVSDEAVDVEAMNAFIEESKPPYMVPAVTMQIDKIPLNQNQKVNKRALPMPERRQEDLVTPEGEVQQKIFDCVAEVIGHREFGVNTDIYKAGLTSIGAVKLNVLLSDAFEGAVIRNKDLKEHNTVERLEKFLANSSQEESFEKQEMYPLTQTQNGIFVECAANPGSTIYNIPFLFRLGEHVDLQRLKRAIEETVEAHPYIKTTLTMDDNGDIWQKRNDGQPFDVEICGELHKEELVKPYQILGDRLFRIQLFDTPEGKYLFLELHHIISDGESCGIFLRDMNGAYGGKSPVKEKFSGFEVALVEQKALQGQEYVLAKQYYDSIFKDCDTDFLPNKDRREDTPGLGRYQRADKVDMEGLRRFCIQQKVTLNTLFTAAFGFVTGRYVYKDEAVFTTIYNGRNDSRLSSTINMLVKTLPVYCSLDGEKEIGSYLKETGEQLMNSMNADIYSFAEISRAYGIKADIMFAFQGDNFRFEEIAGEKVVSEELSLDTAKAPLSIDVLVNENEVCYQVEYRSDLYEERTIAGLVDSLAVVVQEFQNKKQLKEVCMVSQRARCELDSYNETDHAVEQTTANRLFERQAALYPDKTAVIAGGRSLTFCELNENANKIANHLIEMGLSIEQMVGMMLPRTVDVYAARQGIMKAGGAFLPIDPEYPDERISYILEDSRAEFVLMPGELARERKMLLDKLSAKVLILEELLEKDGNTENPEVDIRPENLCYCIYTSGSTGKPKGVMIEHRNLVNYVDDNPYNVEAQSYVYNATVSLAFAAITFDVSILEECIPLYHGITVCMANEEEIHNPLALSKLILENGVDMMTCTPSFLINIIDMPEMKKALSQIKVFNVGAEAFPEALYDKIMALGTNAITFNGYGPTETTIGCAFDQVTGDKITIGKPMANIRMVMIDKYRNLLPAGVPGELLIIGNGVGRGYVGKPEMTADKFIQFEGRNAYRSGDLAKWNHHGKIEFMGRMDNQVKLRGLRVELDEIENVMNQYPTVKSSVVLVKEKDSNQFLCGYFVAESQVEKQNLTCFMQKYLTPYMVPSVLMQLSELPLTNNGKVNKRALPEPEYTVENKNYVKPRTELQRKLCEIFEMALGVEQIGIEDDFFENGGTSLSASKVAMKCMSAGIQVAYADLFDYKTPLELERHIQELQGENIATGGEEKNGEGQSALEKVLSRNVPEHVDEIAPSALGNVLLTGANGFLGAHILKNMIDHEDNVIYCLMRKGKASTLEKRLKSMLVYYFSNPYEELFGKRIQLIEGDITDAARVESLKEYDFARVINCAACVKHFSADDTLEQVNYQGVLNLIRLCEKTGRELIQISTVSIAGENVGGKFPQEKKLYENELYFGQSLSNKYIDTKFRAEKAVLEAAAQGMKGKVIRVGNLMSRVSDGEFQINSVTNGFMRTLRGYVALGRFPVSMLDMPTEFSPIDATAEAIVKLSAVQGGFTVFHAYSSYLIQMADVVEQMNQSGILVETVSDEEFQQSLLAALEDEENNQLISGLIAYASSDADNSSVYIDADNSFTTKALYRLGFKWPMPDGVYLKNALTALETLGFFDGRL</sequence>
<gene>
    <name evidence="1" type="ORF">E5329_04840</name>
</gene>
<proteinExistence type="predicted"/>
<protein>
    <submittedName>
        <fullName evidence="1">Amino acid adenylation domain-containing protein</fullName>
    </submittedName>
</protein>
<organism evidence="1 2">
    <name type="scientific">Petralouisia muris</name>
    <dbReference type="NCBI Taxonomy" id="3032872"/>
    <lineage>
        <taxon>Bacteria</taxon>
        <taxon>Bacillati</taxon>
        <taxon>Bacillota</taxon>
        <taxon>Clostridia</taxon>
        <taxon>Lachnospirales</taxon>
        <taxon>Lachnospiraceae</taxon>
        <taxon>Petralouisia</taxon>
    </lineage>
</organism>
<name>A0AC61S065_9FIRM</name>
<evidence type="ECO:0000313" key="1">
    <source>
        <dbReference type="EMBL" id="TGY97470.1"/>
    </source>
</evidence>
<dbReference type="Proteomes" id="UP000304953">
    <property type="component" value="Unassembled WGS sequence"/>
</dbReference>
<accession>A0AC61S065</accession>
<dbReference type="EMBL" id="SRYA01000007">
    <property type="protein sequence ID" value="TGY97470.1"/>
    <property type="molecule type" value="Genomic_DNA"/>
</dbReference>
<evidence type="ECO:0000313" key="2">
    <source>
        <dbReference type="Proteomes" id="UP000304953"/>
    </source>
</evidence>
<keyword evidence="2" id="KW-1185">Reference proteome</keyword>
<reference evidence="1" key="1">
    <citation type="submission" date="2019-04" db="EMBL/GenBank/DDBJ databases">
        <title>Microbes associate with the intestines of laboratory mice.</title>
        <authorList>
            <person name="Navarre W."/>
            <person name="Wong E."/>
            <person name="Huang K."/>
            <person name="Tropini C."/>
            <person name="Ng K."/>
            <person name="Yu B."/>
        </authorList>
    </citation>
    <scope>NUCLEOTIDE SEQUENCE</scope>
    <source>
        <strain evidence="1">NM01_1-7b</strain>
    </source>
</reference>
<comment type="caution">
    <text evidence="1">The sequence shown here is derived from an EMBL/GenBank/DDBJ whole genome shotgun (WGS) entry which is preliminary data.</text>
</comment>